<dbReference type="AlphaFoldDB" id="A0A381DHG8"/>
<evidence type="ECO:0000313" key="1">
    <source>
        <dbReference type="EMBL" id="SUX09969.1"/>
    </source>
</evidence>
<keyword evidence="2" id="KW-1185">Reference proteome</keyword>
<dbReference type="OrthoDB" id="5372287at2"/>
<dbReference type="RefSeq" id="WP_089182559.1">
    <property type="nucleotide sequence ID" value="NZ_CP043427.1"/>
</dbReference>
<protein>
    <submittedName>
        <fullName evidence="1">Anaerobic C4-dicarboxylate transporter DcuA</fullName>
    </submittedName>
</protein>
<dbReference type="Proteomes" id="UP000254920">
    <property type="component" value="Unassembled WGS sequence"/>
</dbReference>
<organism evidence="1 2">
    <name type="scientific">Campylobacter sputorum subsp. sputorum</name>
    <dbReference type="NCBI Taxonomy" id="32024"/>
    <lineage>
        <taxon>Bacteria</taxon>
        <taxon>Pseudomonadati</taxon>
        <taxon>Campylobacterota</taxon>
        <taxon>Epsilonproteobacteria</taxon>
        <taxon>Campylobacterales</taxon>
        <taxon>Campylobacteraceae</taxon>
        <taxon>Campylobacter</taxon>
    </lineage>
</organism>
<evidence type="ECO:0000313" key="2">
    <source>
        <dbReference type="Proteomes" id="UP000254920"/>
    </source>
</evidence>
<sequence length="504" mass="58836">MLKKENTNKHIITIDVAENTAFSFKENRASMHDLLQPPEKNDFYISYLPYNEAKANTIIEIPSSTPEEDIANTITIKAYEEQNLDPNEEYKISYTEVLNTNSQDVRIFNIFVIENSKLNTIFSKIVDKKKYIDYIAYAPLLVKSLYTKNILPSSSCDCFIVMMKNEAFLTIYNNAEYIHSRSFRYSLRYLSEKYAELNASRINEESFFQTLMQDGLNNSDENLHQIFEDMIYYMSDLTKNISRMQNISINNIYIYTDIGNIPKFNELVENITEIKTNDFSFDITINSKTLKLNIFHNLMFLTAQDYIEHKDDEFNFSTFLRPPPLFQRDSGKLILTILVAILLSTGVPVYNYISAFVLNLQTKYMKEELLIKDAKKRQIEIQLAAIAKEQDDVDKIIQAENEKLEFRKKLLNELYNKKENYPMKSIALHNLSILINKYNTKVYQIKNTDNNLTVTIRSDSDTKLTELIKEISKTKSYSVSTKQIALDENDTRTYESNVTIRINQ</sequence>
<dbReference type="EMBL" id="UFVD01000001">
    <property type="protein sequence ID" value="SUX09969.1"/>
    <property type="molecule type" value="Genomic_DNA"/>
</dbReference>
<proteinExistence type="predicted"/>
<dbReference type="GeneID" id="93090736"/>
<accession>A0A381DHG8</accession>
<gene>
    <name evidence="1" type="primary">dcuA_1</name>
    <name evidence="1" type="ORF">NCTC12475_00288</name>
</gene>
<dbReference type="STRING" id="32024.GCA_000788295_00032"/>
<reference evidence="1 2" key="1">
    <citation type="submission" date="2018-06" db="EMBL/GenBank/DDBJ databases">
        <authorList>
            <consortium name="Pathogen Informatics"/>
            <person name="Doyle S."/>
        </authorList>
    </citation>
    <scope>NUCLEOTIDE SEQUENCE [LARGE SCALE GENOMIC DNA]</scope>
    <source>
        <strain evidence="1 2">NCTC12475</strain>
    </source>
</reference>
<name>A0A381DHG8_9BACT</name>